<evidence type="ECO:0000256" key="2">
    <source>
        <dbReference type="ARBA" id="ARBA00012513"/>
    </source>
</evidence>
<keyword evidence="15" id="KW-1185">Reference proteome</keyword>
<dbReference type="Pfam" id="PF00069">
    <property type="entry name" value="Pkinase"/>
    <property type="match status" value="1"/>
</dbReference>
<evidence type="ECO:0000313" key="14">
    <source>
        <dbReference type="EMBL" id="NWI62328.1"/>
    </source>
</evidence>
<evidence type="ECO:0000313" key="15">
    <source>
        <dbReference type="Proteomes" id="UP000660247"/>
    </source>
</evidence>
<dbReference type="EMBL" id="WEIS01003838">
    <property type="protein sequence ID" value="NWI62328.1"/>
    <property type="molecule type" value="Genomic_DNA"/>
</dbReference>
<keyword evidence="6" id="KW-0547">Nucleotide-binding</keyword>
<evidence type="ECO:0000256" key="6">
    <source>
        <dbReference type="ARBA" id="ARBA00022741"/>
    </source>
</evidence>
<dbReference type="InterPro" id="IPR000719">
    <property type="entry name" value="Prot_kinase_dom"/>
</dbReference>
<feature type="domain" description="Protein kinase" evidence="13">
    <location>
        <begin position="1"/>
        <end position="188"/>
    </location>
</feature>
<dbReference type="InterPro" id="IPR008271">
    <property type="entry name" value="Ser/Thr_kinase_AS"/>
</dbReference>
<feature type="non-terminal residue" evidence="14">
    <location>
        <position position="297"/>
    </location>
</feature>
<dbReference type="GO" id="GO:0007186">
    <property type="term" value="P:G protein-coupled receptor signaling pathway"/>
    <property type="evidence" value="ECO:0007669"/>
    <property type="project" value="TreeGrafter"/>
</dbReference>
<evidence type="ECO:0000256" key="11">
    <source>
        <dbReference type="ARBA" id="ARBA00048679"/>
    </source>
</evidence>
<dbReference type="PANTHER" id="PTHR24355">
    <property type="entry name" value="G PROTEIN-COUPLED RECEPTOR KINASE/RIBOSOMAL PROTEIN S6 KINASE"/>
    <property type="match status" value="1"/>
</dbReference>
<dbReference type="Proteomes" id="UP000660247">
    <property type="component" value="Unassembled WGS sequence"/>
</dbReference>
<evidence type="ECO:0000256" key="10">
    <source>
        <dbReference type="ARBA" id="ARBA00047899"/>
    </source>
</evidence>
<reference evidence="14" key="1">
    <citation type="submission" date="2019-10" db="EMBL/GenBank/DDBJ databases">
        <title>Bird 10,000 Genomes (B10K) Project - Family phase.</title>
        <authorList>
            <person name="Zhang G."/>
        </authorList>
    </citation>
    <scope>NUCLEOTIDE SEQUENCE</scope>
    <source>
        <strain evidence="14">B10K-DU-002-69</strain>
        <tissue evidence="14">Muscle</tissue>
    </source>
</reference>
<dbReference type="GO" id="GO:0009966">
    <property type="term" value="P:regulation of signal transduction"/>
    <property type="evidence" value="ECO:0007669"/>
    <property type="project" value="TreeGrafter"/>
</dbReference>
<proteinExistence type="predicted"/>
<evidence type="ECO:0000256" key="9">
    <source>
        <dbReference type="ARBA" id="ARBA00022842"/>
    </source>
</evidence>
<evidence type="ECO:0000259" key="13">
    <source>
        <dbReference type="PROSITE" id="PS50011"/>
    </source>
</evidence>
<feature type="compositionally biased region" description="Basic residues" evidence="12">
    <location>
        <begin position="231"/>
        <end position="240"/>
    </location>
</feature>
<evidence type="ECO:0000256" key="7">
    <source>
        <dbReference type="ARBA" id="ARBA00022777"/>
    </source>
</evidence>
<comment type="catalytic activity">
    <reaction evidence="10">
        <text>L-threonyl-[protein] + ATP = O-phospho-L-threonyl-[protein] + ADP + H(+)</text>
        <dbReference type="Rhea" id="RHEA:46608"/>
        <dbReference type="Rhea" id="RHEA-COMP:11060"/>
        <dbReference type="Rhea" id="RHEA-COMP:11605"/>
        <dbReference type="ChEBI" id="CHEBI:15378"/>
        <dbReference type="ChEBI" id="CHEBI:30013"/>
        <dbReference type="ChEBI" id="CHEBI:30616"/>
        <dbReference type="ChEBI" id="CHEBI:61977"/>
        <dbReference type="ChEBI" id="CHEBI:456216"/>
        <dbReference type="EC" id="2.7.11.1"/>
    </reaction>
</comment>
<keyword evidence="5" id="KW-0479">Metal-binding</keyword>
<dbReference type="PANTHER" id="PTHR24355:SF32">
    <property type="entry name" value="SERINE_THREONINE KINASE 32C"/>
    <property type="match status" value="1"/>
</dbReference>
<keyword evidence="4" id="KW-0808">Transferase</keyword>
<keyword evidence="3" id="KW-0723">Serine/threonine-protein kinase</keyword>
<protein>
    <recommendedName>
        <fullName evidence="2">non-specific serine/threonine protein kinase</fullName>
        <ecNumber evidence="2">2.7.11.1</ecNumber>
    </recommendedName>
</protein>
<feature type="non-terminal residue" evidence="14">
    <location>
        <position position="1"/>
    </location>
</feature>
<comment type="cofactor">
    <cofactor evidence="1">
        <name>Mg(2+)</name>
        <dbReference type="ChEBI" id="CHEBI:18420"/>
    </cofactor>
</comment>
<dbReference type="PROSITE" id="PS00108">
    <property type="entry name" value="PROTEIN_KINASE_ST"/>
    <property type="match status" value="1"/>
</dbReference>
<dbReference type="PROSITE" id="PS50011">
    <property type="entry name" value="PROTEIN_KINASE_DOM"/>
    <property type="match status" value="1"/>
</dbReference>
<feature type="region of interest" description="Disordered" evidence="12">
    <location>
        <begin position="275"/>
        <end position="297"/>
    </location>
</feature>
<comment type="caution">
    <text evidence="14">The sequence shown here is derived from an EMBL/GenBank/DDBJ whole genome shotgun (WGS) entry which is preliminary data.</text>
</comment>
<evidence type="ECO:0000256" key="3">
    <source>
        <dbReference type="ARBA" id="ARBA00022527"/>
    </source>
</evidence>
<dbReference type="SMART" id="SM00220">
    <property type="entry name" value="S_TKc"/>
    <property type="match status" value="1"/>
</dbReference>
<dbReference type="FunFam" id="3.30.200.20:FF:000160">
    <property type="entry name" value="Serine/threonine-protein kinase 32C"/>
    <property type="match status" value="1"/>
</dbReference>
<feature type="compositionally biased region" description="Polar residues" evidence="12">
    <location>
        <begin position="281"/>
        <end position="291"/>
    </location>
</feature>
<dbReference type="Gene3D" id="1.10.510.10">
    <property type="entry name" value="Transferase(Phosphotransferase) domain 1"/>
    <property type="match status" value="1"/>
</dbReference>
<keyword evidence="9" id="KW-0460">Magnesium</keyword>
<dbReference type="AlphaFoldDB" id="A0A851D0N1"/>
<evidence type="ECO:0000256" key="1">
    <source>
        <dbReference type="ARBA" id="ARBA00001946"/>
    </source>
</evidence>
<dbReference type="EC" id="2.7.11.1" evidence="2"/>
<comment type="catalytic activity">
    <reaction evidence="11">
        <text>L-seryl-[protein] + ATP = O-phospho-L-seryl-[protein] + ADP + H(+)</text>
        <dbReference type="Rhea" id="RHEA:17989"/>
        <dbReference type="Rhea" id="RHEA-COMP:9863"/>
        <dbReference type="Rhea" id="RHEA-COMP:11604"/>
        <dbReference type="ChEBI" id="CHEBI:15378"/>
        <dbReference type="ChEBI" id="CHEBI:29999"/>
        <dbReference type="ChEBI" id="CHEBI:30616"/>
        <dbReference type="ChEBI" id="CHEBI:83421"/>
        <dbReference type="ChEBI" id="CHEBI:456216"/>
        <dbReference type="EC" id="2.7.11.1"/>
    </reaction>
</comment>
<evidence type="ECO:0000256" key="4">
    <source>
        <dbReference type="ARBA" id="ARBA00022679"/>
    </source>
</evidence>
<keyword evidence="8" id="KW-0067">ATP-binding</keyword>
<dbReference type="InterPro" id="IPR011009">
    <property type="entry name" value="Kinase-like_dom_sf"/>
</dbReference>
<dbReference type="SUPFAM" id="SSF56112">
    <property type="entry name" value="Protein kinase-like (PK-like)"/>
    <property type="match status" value="1"/>
</dbReference>
<organism evidence="14 15">
    <name type="scientific">Todus mexicanus</name>
    <name type="common">Puerto Rican tody</name>
    <dbReference type="NCBI Taxonomy" id="135184"/>
    <lineage>
        <taxon>Eukaryota</taxon>
        <taxon>Metazoa</taxon>
        <taxon>Chordata</taxon>
        <taxon>Craniata</taxon>
        <taxon>Vertebrata</taxon>
        <taxon>Euteleostomi</taxon>
        <taxon>Archelosauria</taxon>
        <taxon>Archosauria</taxon>
        <taxon>Dinosauria</taxon>
        <taxon>Saurischia</taxon>
        <taxon>Theropoda</taxon>
        <taxon>Coelurosauria</taxon>
        <taxon>Aves</taxon>
        <taxon>Neognathae</taxon>
        <taxon>Neoaves</taxon>
        <taxon>Telluraves</taxon>
        <taxon>Coraciimorphae</taxon>
        <taxon>Coraciiformes</taxon>
        <taxon>Todidae</taxon>
        <taxon>Todus</taxon>
    </lineage>
</organism>
<dbReference type="GO" id="GO:0046872">
    <property type="term" value="F:metal ion binding"/>
    <property type="evidence" value="ECO:0007669"/>
    <property type="project" value="UniProtKB-KW"/>
</dbReference>
<dbReference type="FunFam" id="1.10.510.10:FF:000169">
    <property type="entry name" value="Serine/threonine-protein kinase 32A"/>
    <property type="match status" value="1"/>
</dbReference>
<dbReference type="GO" id="GO:0005524">
    <property type="term" value="F:ATP binding"/>
    <property type="evidence" value="ECO:0007669"/>
    <property type="project" value="UniProtKB-KW"/>
</dbReference>
<keyword evidence="7 14" id="KW-0418">Kinase</keyword>
<feature type="region of interest" description="Disordered" evidence="12">
    <location>
        <begin position="231"/>
        <end position="254"/>
    </location>
</feature>
<evidence type="ECO:0000256" key="8">
    <source>
        <dbReference type="ARBA" id="ARBA00022840"/>
    </source>
</evidence>
<gene>
    <name evidence="14" type="primary">Stk32c</name>
    <name evidence="14" type="ORF">TODMEX_R01458</name>
</gene>
<dbReference type="GO" id="GO:0001664">
    <property type="term" value="F:G protein-coupled receptor binding"/>
    <property type="evidence" value="ECO:0007669"/>
    <property type="project" value="TreeGrafter"/>
</dbReference>
<accession>A0A851D0N1</accession>
<dbReference type="GO" id="GO:0004703">
    <property type="term" value="F:G protein-coupled receptor kinase activity"/>
    <property type="evidence" value="ECO:0007669"/>
    <property type="project" value="TreeGrafter"/>
</dbReference>
<dbReference type="OrthoDB" id="354826at2759"/>
<evidence type="ECO:0000256" key="5">
    <source>
        <dbReference type="ARBA" id="ARBA00022723"/>
    </source>
</evidence>
<name>A0A851D0N1_TODME</name>
<evidence type="ECO:0000256" key="12">
    <source>
        <dbReference type="SAM" id="MobiDB-lite"/>
    </source>
</evidence>
<sequence length="297" mass="34351">YSFQDEEDMFMVVDLLLGGDLRYHLQQNVQFTEETVKLYICEMALALDYLRSQHIIHRDVKPDNILLDEQGRTSLPCFVCLLHSRDRFSKNPAPEIFHSFLNGGTGYSFEVDWWSLGIMAYELLRGWRPYDIHSNNPVESLVQLFSTVSVQYSSAWSKEMVALLRKLLTVNPEHRFSCLADIQASAYLAGVVWSDVCKKRVEPGFVPNKGRLHCDPTFELEEMILESRPLHKKKKRLAKNKSRDNSKDSSQSENDYLQECLEAIQQDFVIFNREKLKKTQEPMSESVSAPETTDEAE</sequence>
<dbReference type="Gene3D" id="3.30.200.20">
    <property type="entry name" value="Phosphorylase Kinase, domain 1"/>
    <property type="match status" value="2"/>
</dbReference>